<organism evidence="1 2">
    <name type="scientific">Desulfitobacterium chlororespirans DSM 11544</name>
    <dbReference type="NCBI Taxonomy" id="1121395"/>
    <lineage>
        <taxon>Bacteria</taxon>
        <taxon>Bacillati</taxon>
        <taxon>Bacillota</taxon>
        <taxon>Clostridia</taxon>
        <taxon>Eubacteriales</taxon>
        <taxon>Desulfitobacteriaceae</taxon>
        <taxon>Desulfitobacterium</taxon>
    </lineage>
</organism>
<sequence>MNLDHKEKGPRELALHMDPLVIEPIQSIPQNSHYAPYRIASFFCGSEGISGVSQG</sequence>
<reference evidence="2" key="1">
    <citation type="submission" date="2016-12" db="EMBL/GenBank/DDBJ databases">
        <authorList>
            <person name="Varghese N."/>
            <person name="Submissions S."/>
        </authorList>
    </citation>
    <scope>NUCLEOTIDE SEQUENCE [LARGE SCALE GENOMIC DNA]</scope>
    <source>
        <strain evidence="2">DSM 11544</strain>
    </source>
</reference>
<proteinExistence type="predicted"/>
<gene>
    <name evidence="1" type="ORF">SAMN02745215_02903</name>
</gene>
<protein>
    <submittedName>
        <fullName evidence="1">Uncharacterized protein</fullName>
    </submittedName>
</protein>
<accession>A0A1M7U3S7</accession>
<evidence type="ECO:0000313" key="1">
    <source>
        <dbReference type="EMBL" id="SHN77557.1"/>
    </source>
</evidence>
<dbReference type="STRING" id="1121395.SAMN02745215_02903"/>
<name>A0A1M7U3S7_9FIRM</name>
<dbReference type="EMBL" id="FRDN01000009">
    <property type="protein sequence ID" value="SHN77557.1"/>
    <property type="molecule type" value="Genomic_DNA"/>
</dbReference>
<keyword evidence="2" id="KW-1185">Reference proteome</keyword>
<dbReference type="Proteomes" id="UP000184010">
    <property type="component" value="Unassembled WGS sequence"/>
</dbReference>
<dbReference type="AlphaFoldDB" id="A0A1M7U3S7"/>
<evidence type="ECO:0000313" key="2">
    <source>
        <dbReference type="Proteomes" id="UP000184010"/>
    </source>
</evidence>